<name>A0ABD2PU40_9PLAT</name>
<accession>A0ABD2PU40</accession>
<feature type="non-terminal residue" evidence="1">
    <location>
        <position position="192"/>
    </location>
</feature>
<evidence type="ECO:0000313" key="1">
    <source>
        <dbReference type="EMBL" id="KAL3310588.1"/>
    </source>
</evidence>
<organism evidence="1 2">
    <name type="scientific">Cichlidogyrus casuarinus</name>
    <dbReference type="NCBI Taxonomy" id="1844966"/>
    <lineage>
        <taxon>Eukaryota</taxon>
        <taxon>Metazoa</taxon>
        <taxon>Spiralia</taxon>
        <taxon>Lophotrochozoa</taxon>
        <taxon>Platyhelminthes</taxon>
        <taxon>Monogenea</taxon>
        <taxon>Monopisthocotylea</taxon>
        <taxon>Dactylogyridea</taxon>
        <taxon>Ancyrocephalidae</taxon>
        <taxon>Cichlidogyrus</taxon>
    </lineage>
</organism>
<proteinExistence type="predicted"/>
<reference evidence="1 2" key="1">
    <citation type="submission" date="2024-11" db="EMBL/GenBank/DDBJ databases">
        <title>Adaptive evolution of stress response genes in parasites aligns with host niche diversity.</title>
        <authorList>
            <person name="Hahn C."/>
            <person name="Resl P."/>
        </authorList>
    </citation>
    <scope>NUCLEOTIDE SEQUENCE [LARGE SCALE GENOMIC DNA]</scope>
    <source>
        <strain evidence="1">EGGRZ-B1_66</strain>
        <tissue evidence="1">Body</tissue>
    </source>
</reference>
<dbReference type="EMBL" id="JBJKFK010002816">
    <property type="protein sequence ID" value="KAL3310588.1"/>
    <property type="molecule type" value="Genomic_DNA"/>
</dbReference>
<sequence length="192" mass="21978">MSTIISRQISDDWCEINITGDVVRNEDVAYFIDATNDRSDDEADDIPSNNLGFKRFATMNNLSSSDANEIKRIERSKSNIRSEDNLGTVPRECSQDFKQKRIIPREFQADEYEQFHNYVHDMLLGDLSFVGTFTYKPQDGISLEYSVKWELKGSLSKSRLEKQSKISATDNNLASNQYHEIPLQSVLSQGLH</sequence>
<dbReference type="Proteomes" id="UP001626550">
    <property type="component" value="Unassembled WGS sequence"/>
</dbReference>
<evidence type="ECO:0000313" key="2">
    <source>
        <dbReference type="Proteomes" id="UP001626550"/>
    </source>
</evidence>
<comment type="caution">
    <text evidence="1">The sequence shown here is derived from an EMBL/GenBank/DDBJ whole genome shotgun (WGS) entry which is preliminary data.</text>
</comment>
<protein>
    <submittedName>
        <fullName evidence="1">Uncharacterized protein</fullName>
    </submittedName>
</protein>
<gene>
    <name evidence="1" type="ORF">Ciccas_010842</name>
</gene>
<keyword evidence="2" id="KW-1185">Reference proteome</keyword>
<dbReference type="AlphaFoldDB" id="A0ABD2PU40"/>